<gene>
    <name evidence="1" type="ORF">CUNI_LOCUS7276</name>
</gene>
<dbReference type="EMBL" id="CAJHNH020001146">
    <property type="protein sequence ID" value="CAG5121718.1"/>
    <property type="molecule type" value="Genomic_DNA"/>
</dbReference>
<name>A0A8S3YZZ6_9EUPU</name>
<proteinExistence type="predicted"/>
<sequence>MMPLFDSIVLTEVGDIGDLELAGGINSLFEDGISVLHGTAFGSPRKQSDDTLDDCFEDDDDGVSGSNVRELVENGFGLGLDLSLGFSERMNVGITADKGCSTVDSDY</sequence>
<dbReference type="Proteomes" id="UP000678393">
    <property type="component" value="Unassembled WGS sequence"/>
</dbReference>
<protein>
    <submittedName>
        <fullName evidence="1">Uncharacterized protein</fullName>
    </submittedName>
</protein>
<evidence type="ECO:0000313" key="2">
    <source>
        <dbReference type="Proteomes" id="UP000678393"/>
    </source>
</evidence>
<comment type="caution">
    <text evidence="1">The sequence shown here is derived from an EMBL/GenBank/DDBJ whole genome shotgun (WGS) entry which is preliminary data.</text>
</comment>
<accession>A0A8S3YZZ6</accession>
<keyword evidence="2" id="KW-1185">Reference proteome</keyword>
<feature type="non-terminal residue" evidence="1">
    <location>
        <position position="107"/>
    </location>
</feature>
<evidence type="ECO:0000313" key="1">
    <source>
        <dbReference type="EMBL" id="CAG5121718.1"/>
    </source>
</evidence>
<organism evidence="1 2">
    <name type="scientific">Candidula unifasciata</name>
    <dbReference type="NCBI Taxonomy" id="100452"/>
    <lineage>
        <taxon>Eukaryota</taxon>
        <taxon>Metazoa</taxon>
        <taxon>Spiralia</taxon>
        <taxon>Lophotrochozoa</taxon>
        <taxon>Mollusca</taxon>
        <taxon>Gastropoda</taxon>
        <taxon>Heterobranchia</taxon>
        <taxon>Euthyneura</taxon>
        <taxon>Panpulmonata</taxon>
        <taxon>Eupulmonata</taxon>
        <taxon>Stylommatophora</taxon>
        <taxon>Helicina</taxon>
        <taxon>Helicoidea</taxon>
        <taxon>Geomitridae</taxon>
        <taxon>Candidula</taxon>
    </lineage>
</organism>
<reference evidence="1" key="1">
    <citation type="submission" date="2021-04" db="EMBL/GenBank/DDBJ databases">
        <authorList>
            <consortium name="Molecular Ecology Group"/>
        </authorList>
    </citation>
    <scope>NUCLEOTIDE SEQUENCE</scope>
</reference>
<dbReference type="AlphaFoldDB" id="A0A8S3YZZ6"/>
<dbReference type="OrthoDB" id="10489379at2759"/>